<evidence type="ECO:0000256" key="1">
    <source>
        <dbReference type="ARBA" id="ARBA00004141"/>
    </source>
</evidence>
<feature type="transmembrane region" description="Helical" evidence="8">
    <location>
        <begin position="193"/>
        <end position="215"/>
    </location>
</feature>
<evidence type="ECO:0000256" key="5">
    <source>
        <dbReference type="ARBA" id="ARBA00022989"/>
    </source>
</evidence>
<keyword evidence="11" id="KW-1185">Reference proteome</keyword>
<comment type="similarity">
    <text evidence="2">Belongs to the major facilitator superfamily. TCR/Tet family.</text>
</comment>
<feature type="transmembrane region" description="Helical" evidence="8">
    <location>
        <begin position="369"/>
        <end position="387"/>
    </location>
</feature>
<dbReference type="PANTHER" id="PTHR23501">
    <property type="entry name" value="MAJOR FACILITATOR SUPERFAMILY"/>
    <property type="match status" value="1"/>
</dbReference>
<feature type="transmembrane region" description="Helical" evidence="8">
    <location>
        <begin position="455"/>
        <end position="480"/>
    </location>
</feature>
<dbReference type="GO" id="GO:0022857">
    <property type="term" value="F:transmembrane transporter activity"/>
    <property type="evidence" value="ECO:0007669"/>
    <property type="project" value="InterPro"/>
</dbReference>
<dbReference type="PROSITE" id="PS50850">
    <property type="entry name" value="MFS"/>
    <property type="match status" value="1"/>
</dbReference>
<feature type="transmembrane region" description="Helical" evidence="8">
    <location>
        <begin position="135"/>
        <end position="154"/>
    </location>
</feature>
<reference evidence="10" key="1">
    <citation type="submission" date="2021-03" db="EMBL/GenBank/DDBJ databases">
        <title>Revisited historic fungal species revealed as producer of novel bioactive compounds through whole genome sequencing and comparative genomics.</title>
        <authorList>
            <person name="Vignolle G.A."/>
            <person name="Hochenegger N."/>
            <person name="Mach R.L."/>
            <person name="Mach-Aigner A.R."/>
            <person name="Javad Rahimi M."/>
            <person name="Salim K.A."/>
            <person name="Chan C.M."/>
            <person name="Lim L.B.L."/>
            <person name="Cai F."/>
            <person name="Druzhinina I.S."/>
            <person name="U'Ren J.M."/>
            <person name="Derntl C."/>
        </authorList>
    </citation>
    <scope>NUCLEOTIDE SEQUENCE</scope>
    <source>
        <strain evidence="10">TUCIM 5799</strain>
    </source>
</reference>
<dbReference type="InterPro" id="IPR020846">
    <property type="entry name" value="MFS_dom"/>
</dbReference>
<dbReference type="Gene3D" id="1.20.1720.10">
    <property type="entry name" value="Multidrug resistance protein D"/>
    <property type="match status" value="1"/>
</dbReference>
<evidence type="ECO:0000259" key="9">
    <source>
        <dbReference type="PROSITE" id="PS50850"/>
    </source>
</evidence>
<dbReference type="EMBL" id="JAFIMR010000018">
    <property type="protein sequence ID" value="KAI1867488.1"/>
    <property type="molecule type" value="Genomic_DNA"/>
</dbReference>
<evidence type="ECO:0000256" key="2">
    <source>
        <dbReference type="ARBA" id="ARBA00007520"/>
    </source>
</evidence>
<dbReference type="FunFam" id="1.20.1250.20:FF:000196">
    <property type="entry name" value="MFS toxin efflux pump (AflT)"/>
    <property type="match status" value="1"/>
</dbReference>
<evidence type="ECO:0000256" key="4">
    <source>
        <dbReference type="ARBA" id="ARBA00022692"/>
    </source>
</evidence>
<keyword evidence="5 8" id="KW-1133">Transmembrane helix</keyword>
<name>A0A9P9WK67_9PEZI</name>
<feature type="transmembrane region" description="Helical" evidence="8">
    <location>
        <begin position="536"/>
        <end position="555"/>
    </location>
</feature>
<feature type="transmembrane region" description="Helical" evidence="8">
    <location>
        <begin position="227"/>
        <end position="246"/>
    </location>
</feature>
<dbReference type="Proteomes" id="UP000829685">
    <property type="component" value="Unassembled WGS sequence"/>
</dbReference>
<evidence type="ECO:0000256" key="7">
    <source>
        <dbReference type="SAM" id="MobiDB-lite"/>
    </source>
</evidence>
<sequence length="597" mass="63276">MNSSTPTTYAGGEAQADPASSPKQASDPQMSHEANVIIENSERHSSPTIELPTQPSPSTQKLTGNDIVLVMAPLCLSVLLSSLDLTIVTPAIPAIVNHFQAVSGYIWVGGAFILANTAMTPVWGSVSDIYGRKPIMLIAMAVFLGGSLLCALAPTMESLIAGRAIQGIGASGMSTMVNVIICDTFSLRDRGLYLAVTSIVWAVGSAVGPVIGGVFSTRLDWRWCFWINMPIGAVVLVMLAVFLKVPSANTPIAAGLKAIDWTGSALIVGSALMILLGLQFGGVTHPWSSVTVISLIVFGSAVVGIFIINEWRFAINPVIPLRLFSNRSSVAAFTVFSCNFYILIGLSYYLPLYSQSVLGADALGSGLHLLPLIVSSSLAAACTGAFIQRTGIYLPVMYVAQVILTLGAGLFLNLEYGEGLTKMFIFEIITGVGVGMNMEPPLLAAQAASRESDTAAAIATMGFIRSIATAVAIVVGGVVFQNKMASSNSDLVKSIGAELAAAFYGNEATANVEQIGSLPAVEQDTVRQVYYNALKAVWIVYVAVAGLSFLSNLFVRAHHLSRERKTVRFGIDRTRRSHQETESPAGPHGIELVRLRD</sequence>
<evidence type="ECO:0000256" key="3">
    <source>
        <dbReference type="ARBA" id="ARBA00022448"/>
    </source>
</evidence>
<keyword evidence="4 8" id="KW-0812">Transmembrane</keyword>
<feature type="transmembrane region" description="Helical" evidence="8">
    <location>
        <begin position="104"/>
        <end position="123"/>
    </location>
</feature>
<evidence type="ECO:0000256" key="8">
    <source>
        <dbReference type="SAM" id="Phobius"/>
    </source>
</evidence>
<dbReference type="SUPFAM" id="SSF103473">
    <property type="entry name" value="MFS general substrate transporter"/>
    <property type="match status" value="1"/>
</dbReference>
<feature type="transmembrane region" description="Helical" evidence="8">
    <location>
        <begin position="329"/>
        <end position="349"/>
    </location>
</feature>
<comment type="subcellular location">
    <subcellularLocation>
        <location evidence="1">Membrane</location>
        <topology evidence="1">Multi-pass membrane protein</topology>
    </subcellularLocation>
</comment>
<feature type="transmembrane region" description="Helical" evidence="8">
    <location>
        <begin position="424"/>
        <end position="443"/>
    </location>
</feature>
<evidence type="ECO:0000313" key="11">
    <source>
        <dbReference type="Proteomes" id="UP000829685"/>
    </source>
</evidence>
<feature type="transmembrane region" description="Helical" evidence="8">
    <location>
        <begin position="392"/>
        <end position="412"/>
    </location>
</feature>
<comment type="caution">
    <text evidence="10">The sequence shown here is derived from an EMBL/GenBank/DDBJ whole genome shotgun (WGS) entry which is preliminary data.</text>
</comment>
<dbReference type="PRINTS" id="PR01036">
    <property type="entry name" value="TCRTETB"/>
</dbReference>
<dbReference type="InterPro" id="IPR036259">
    <property type="entry name" value="MFS_trans_sf"/>
</dbReference>
<protein>
    <recommendedName>
        <fullName evidence="9">Major facilitator superfamily (MFS) profile domain-containing protein</fullName>
    </recommendedName>
</protein>
<dbReference type="PANTHER" id="PTHR23501:SF102">
    <property type="entry name" value="DRUG TRANSPORTER, PUTATIVE (AFU_ORTHOLOGUE AFUA_3G08530)-RELATED"/>
    <property type="match status" value="1"/>
</dbReference>
<evidence type="ECO:0000256" key="6">
    <source>
        <dbReference type="ARBA" id="ARBA00023136"/>
    </source>
</evidence>
<proteinExistence type="inferred from homology"/>
<keyword evidence="6 8" id="KW-0472">Membrane</keyword>
<dbReference type="InterPro" id="IPR011701">
    <property type="entry name" value="MFS"/>
</dbReference>
<dbReference type="CDD" id="cd17502">
    <property type="entry name" value="MFS_Azr1_MDR_like"/>
    <property type="match status" value="1"/>
</dbReference>
<accession>A0A9P9WK67</accession>
<keyword evidence="3" id="KW-0813">Transport</keyword>
<feature type="transmembrane region" description="Helical" evidence="8">
    <location>
        <begin position="160"/>
        <end position="181"/>
    </location>
</feature>
<organism evidence="10 11">
    <name type="scientific">Neoarthrinium moseri</name>
    <dbReference type="NCBI Taxonomy" id="1658444"/>
    <lineage>
        <taxon>Eukaryota</taxon>
        <taxon>Fungi</taxon>
        <taxon>Dikarya</taxon>
        <taxon>Ascomycota</taxon>
        <taxon>Pezizomycotina</taxon>
        <taxon>Sordariomycetes</taxon>
        <taxon>Xylariomycetidae</taxon>
        <taxon>Amphisphaeriales</taxon>
        <taxon>Apiosporaceae</taxon>
        <taxon>Neoarthrinium</taxon>
    </lineage>
</organism>
<dbReference type="GO" id="GO:0005886">
    <property type="term" value="C:plasma membrane"/>
    <property type="evidence" value="ECO:0007669"/>
    <property type="project" value="TreeGrafter"/>
</dbReference>
<evidence type="ECO:0000313" key="10">
    <source>
        <dbReference type="EMBL" id="KAI1867488.1"/>
    </source>
</evidence>
<dbReference type="Gene3D" id="1.20.1250.20">
    <property type="entry name" value="MFS general substrate transporter like domains"/>
    <property type="match status" value="1"/>
</dbReference>
<feature type="domain" description="Major facilitator superfamily (MFS) profile" evidence="9">
    <location>
        <begin position="70"/>
        <end position="560"/>
    </location>
</feature>
<feature type="transmembrane region" description="Helical" evidence="8">
    <location>
        <begin position="67"/>
        <end position="92"/>
    </location>
</feature>
<feature type="transmembrane region" description="Helical" evidence="8">
    <location>
        <begin position="287"/>
        <end position="308"/>
    </location>
</feature>
<dbReference type="AlphaFoldDB" id="A0A9P9WK67"/>
<gene>
    <name evidence="10" type="ORF">JX265_007290</name>
</gene>
<feature type="region of interest" description="Disordered" evidence="7">
    <location>
        <begin position="1"/>
        <end position="34"/>
    </location>
</feature>
<dbReference type="Pfam" id="PF07690">
    <property type="entry name" value="MFS_1"/>
    <property type="match status" value="1"/>
</dbReference>
<feature type="transmembrane region" description="Helical" evidence="8">
    <location>
        <begin position="258"/>
        <end position="281"/>
    </location>
</feature>